<keyword evidence="2" id="KW-1185">Reference proteome</keyword>
<proteinExistence type="predicted"/>
<protein>
    <submittedName>
        <fullName evidence="1">Uncharacterized protein</fullName>
    </submittedName>
</protein>
<sequence length="117" mass="12419">MNEIPPAILPGTAALLAERPPTAPNGAWVVADGGVPTASVKRDDWIAVGRRWRRVTLCTEINGAVEITTDPKSDLPPLPGSRLVHIARPISCEAVAAAQLLGYGVYAKDGNDRRSKL</sequence>
<accession>A0ABP5F6M1</accession>
<reference evidence="2" key="1">
    <citation type="journal article" date="2019" name="Int. J. Syst. Evol. Microbiol.">
        <title>The Global Catalogue of Microorganisms (GCM) 10K type strain sequencing project: providing services to taxonomists for standard genome sequencing and annotation.</title>
        <authorList>
            <consortium name="The Broad Institute Genomics Platform"/>
            <consortium name="The Broad Institute Genome Sequencing Center for Infectious Disease"/>
            <person name="Wu L."/>
            <person name="Ma J."/>
        </authorList>
    </citation>
    <scope>NUCLEOTIDE SEQUENCE [LARGE SCALE GENOMIC DNA]</scope>
    <source>
        <strain evidence="2">JCM 16014</strain>
    </source>
</reference>
<evidence type="ECO:0000313" key="2">
    <source>
        <dbReference type="Proteomes" id="UP001500751"/>
    </source>
</evidence>
<gene>
    <name evidence="1" type="ORF">GCM10009839_08150</name>
</gene>
<dbReference type="RefSeq" id="WP_344664111.1">
    <property type="nucleotide sequence ID" value="NZ_BAAAQN010000003.1"/>
</dbReference>
<dbReference type="Proteomes" id="UP001500751">
    <property type="component" value="Unassembled WGS sequence"/>
</dbReference>
<comment type="caution">
    <text evidence="1">The sequence shown here is derived from an EMBL/GenBank/DDBJ whole genome shotgun (WGS) entry which is preliminary data.</text>
</comment>
<name>A0ABP5F6M1_9ACTN</name>
<organism evidence="1 2">
    <name type="scientific">Catenulispora yoronensis</name>
    <dbReference type="NCBI Taxonomy" id="450799"/>
    <lineage>
        <taxon>Bacteria</taxon>
        <taxon>Bacillati</taxon>
        <taxon>Actinomycetota</taxon>
        <taxon>Actinomycetes</taxon>
        <taxon>Catenulisporales</taxon>
        <taxon>Catenulisporaceae</taxon>
        <taxon>Catenulispora</taxon>
    </lineage>
</organism>
<evidence type="ECO:0000313" key="1">
    <source>
        <dbReference type="EMBL" id="GAA2015301.1"/>
    </source>
</evidence>
<dbReference type="EMBL" id="BAAAQN010000003">
    <property type="protein sequence ID" value="GAA2015301.1"/>
    <property type="molecule type" value="Genomic_DNA"/>
</dbReference>